<accession>A0AC61MM22</accession>
<gene>
    <name evidence="1" type="ORF">JFY71_05830</name>
</gene>
<evidence type="ECO:0000313" key="2">
    <source>
        <dbReference type="Proteomes" id="UP000595814"/>
    </source>
</evidence>
<evidence type="ECO:0000313" key="1">
    <source>
        <dbReference type="EMBL" id="QQK06867.1"/>
    </source>
</evidence>
<keyword evidence="2" id="KW-1185">Reference proteome</keyword>
<dbReference type="EMBL" id="CP066744">
    <property type="protein sequence ID" value="QQK06867.1"/>
    <property type="molecule type" value="Genomic_DNA"/>
</dbReference>
<dbReference type="Proteomes" id="UP000595814">
    <property type="component" value="Chromosome"/>
</dbReference>
<name>A0AC61MM22_9FIRM</name>
<sequence>MNIQERYEKNLGTFTLEEVEKIRRKKICIIGCGGLGGYCANALARFGVGKITLVDGDVFKESNLNRQLFSNYQLIDSKTNKAEAVAENLREINSEINIVAIPEMINEQNGEKILKDHDLVIDCLDNVPSRMLLSKLCTKENLVMVHGAISKWYGQVANIFPNDNLIKKIYSEKTLNGERSEIDFSVPSFIPQIISSVQVSEALKYLSGKKEILEGELLLVDLLYNEFNIIKL</sequence>
<protein>
    <submittedName>
        <fullName evidence="1">HesA/MoeB/ThiF family protein</fullName>
    </submittedName>
</protein>
<organism evidence="1 2">
    <name type="scientific">Miniphocaeibacter halophilus</name>
    <dbReference type="NCBI Taxonomy" id="2931922"/>
    <lineage>
        <taxon>Bacteria</taxon>
        <taxon>Bacillati</taxon>
        <taxon>Bacillota</taxon>
        <taxon>Tissierellia</taxon>
        <taxon>Tissierellales</taxon>
        <taxon>Peptoniphilaceae</taxon>
        <taxon>Miniphocaeibacter</taxon>
    </lineage>
</organism>
<reference evidence="1 2" key="1">
    <citation type="journal article" date="2022" name="Int. J. Syst. Evol. Microbiol.">
        <title>Miniphocaeibacter halophilus sp. nov., an ammonium-tolerant acetate-producing bacterium isolated from a biogas system.</title>
        <authorList>
            <person name="Schnurer A."/>
            <person name="Singh A."/>
            <person name="Bi S."/>
            <person name="Qiao W."/>
            <person name="Westerholm M."/>
        </authorList>
    </citation>
    <scope>NUCLEOTIDE SEQUENCE [LARGE SCALE GENOMIC DNA]</scope>
    <source>
        <strain evidence="1 2">AMB_01</strain>
    </source>
</reference>
<proteinExistence type="predicted"/>